<dbReference type="InterPro" id="IPR011990">
    <property type="entry name" value="TPR-like_helical_dom_sf"/>
</dbReference>
<organism evidence="3 4">
    <name type="scientific">Duganella rivi</name>
    <dbReference type="NCBI Taxonomy" id="2666083"/>
    <lineage>
        <taxon>Bacteria</taxon>
        <taxon>Pseudomonadati</taxon>
        <taxon>Pseudomonadota</taxon>
        <taxon>Betaproteobacteria</taxon>
        <taxon>Burkholderiales</taxon>
        <taxon>Oxalobacteraceae</taxon>
        <taxon>Telluria group</taxon>
        <taxon>Duganella</taxon>
    </lineage>
</organism>
<evidence type="ECO:0000313" key="3">
    <source>
        <dbReference type="EMBL" id="MYM68354.1"/>
    </source>
</evidence>
<evidence type="ECO:0000313" key="4">
    <source>
        <dbReference type="Proteomes" id="UP000450012"/>
    </source>
</evidence>
<proteinExistence type="predicted"/>
<dbReference type="EMBL" id="WWCK01000004">
    <property type="protein sequence ID" value="MYM68354.1"/>
    <property type="molecule type" value="Genomic_DNA"/>
</dbReference>
<evidence type="ECO:0000259" key="2">
    <source>
        <dbReference type="Pfam" id="PF12770"/>
    </source>
</evidence>
<accession>A0A7X4GTI1</accession>
<protein>
    <submittedName>
        <fullName evidence="3">CHAT domain-containing protein</fullName>
    </submittedName>
</protein>
<keyword evidence="4" id="KW-1185">Reference proteome</keyword>
<reference evidence="3 4" key="1">
    <citation type="submission" date="2019-12" db="EMBL/GenBank/DDBJ databases">
        <title>Novel species isolated from a subtropical stream in China.</title>
        <authorList>
            <person name="Lu H."/>
        </authorList>
    </citation>
    <scope>NUCLEOTIDE SEQUENCE [LARGE SCALE GENOMIC DNA]</scope>
    <source>
        <strain evidence="3 4">FT55W</strain>
    </source>
</reference>
<dbReference type="SUPFAM" id="SSF48452">
    <property type="entry name" value="TPR-like"/>
    <property type="match status" value="1"/>
</dbReference>
<dbReference type="RefSeq" id="WP_161014860.1">
    <property type="nucleotide sequence ID" value="NZ_WWCK01000004.1"/>
</dbReference>
<gene>
    <name evidence="3" type="ORF">GTP45_16170</name>
</gene>
<sequence>MLELTLTCIRHHLNSSRLAALALLLLLHFLDANAIPQAESAAVSPIVAQVADATLRDQLISYLAQVATIEESRTALQQVQGEREIELEVEKDKKRVGELATMEDQIVVYLRNATKSDKAVAYSIIANTRLTFDHRNPIPAVEESIKAGAVDSALLALDIGQLATAQALLGARKNQATQSSRNKIDFVQRSVQADTPPWRCREGENVLCQNLYSLLALPTDNLGRLQELKQRLKGKSVRSGWLPTSPKRAKHQVALTEAVLANAEVSLPLPPDLHISVHDWKSMRISAQTASDLRALMVQRDGTGMPRRSQIVTRMLNDAQFKQILGKDEPLQNGSDETKSDRKIGRVTLLDSIATGSRNFLAVKVDNIGIIGGRILIAELPPSGQNQLRYWVIEILLGGITYAVSDPIRGGEHTVLVSTTEGSAGDLTLWIVDPIRRRTTRVFNDGEAYHGTFFTADIDGTGERKFLLTRATGSRRYEDCNQCPSRAQSLVFRYSAASGKLKLLANYESWGDVGTGMNRNLLGLGEEVSRPGLSAEIEKNIENLTAIDPGNGDELESITRELAALIYQLQRTEANTEAAAFAERVLALLKKMPLPFEKRADTQGLLAFTLASAYFATGNVTAASNACDIDTQAVQDIPLRKALLHLQLILSRAKGELGSYYAHLLVLLEKNPDDPDVQVRLVDYLLLAGNFEEALRVARIASERRAVYGQYWGSDLYAEAVALTRLGRYSSAVSTLSLLLRNSAESRQSTLNAKAWLLASEIAMRSGLFDVAAHLLDAGFAQLDAVAWSEDGPLALLLYGRLLRATGKTQRALDVLKAASRLVNQRGSLWPQLQDEIAITLDLLKRPKDAAAASEGAFTSILNLQVDVTKEDNKLAFVSSSAEIAEHHLKRLLTSVPQDPVKLSNALESWRAQVLREARQSNIAMLNEKQASAAIAALAQGPLAYVSYYINNTRSVAIVAEQGKLRIVPLRLTPKQVEQARLRVQKQMNPEHEAAKEAILRDQPPASLTDTLADLHQKLIADLQLQEQTTFLIIVPDENLYWLPWPALSKMKSDTAQSHVNQASLFERFTVLLTPSGMLLDSNQRGSLQKLHYLAVAARDSISPSVIKAALPDVYLDRAPLALPVLRSAIQELDDMRRALDPRMQGQQLFITAGTPQMKEVLNRIQEAPIVHVAAHGIFNSNDPMSSTIFLSSSAEQGVLRPSDLAARNLSHISLITLSACQTGESAVLRGGEAIGFVRGLLVGGAQRILLANWNVDSYATQRFFRDFYTQLAVHSDSAVAYRDSVLGAAKRYRHPYYWGAFAMYSSTLPQTPIIGTP</sequence>
<feature type="domain" description="CHAT" evidence="2">
    <location>
        <begin position="1011"/>
        <end position="1305"/>
    </location>
</feature>
<feature type="chain" id="PRO_5031564040" evidence="1">
    <location>
        <begin position="35"/>
        <end position="1318"/>
    </location>
</feature>
<name>A0A7X4GTI1_9BURK</name>
<feature type="signal peptide" evidence="1">
    <location>
        <begin position="1"/>
        <end position="34"/>
    </location>
</feature>
<evidence type="ECO:0000256" key="1">
    <source>
        <dbReference type="SAM" id="SignalP"/>
    </source>
</evidence>
<dbReference type="Pfam" id="PF12770">
    <property type="entry name" value="CHAT"/>
    <property type="match status" value="1"/>
</dbReference>
<comment type="caution">
    <text evidence="3">The sequence shown here is derived from an EMBL/GenBank/DDBJ whole genome shotgun (WGS) entry which is preliminary data.</text>
</comment>
<dbReference type="Proteomes" id="UP000450012">
    <property type="component" value="Unassembled WGS sequence"/>
</dbReference>
<dbReference type="InterPro" id="IPR024983">
    <property type="entry name" value="CHAT_dom"/>
</dbReference>
<keyword evidence="1" id="KW-0732">Signal</keyword>
<dbReference type="Gene3D" id="1.25.40.10">
    <property type="entry name" value="Tetratricopeptide repeat domain"/>
    <property type="match status" value="1"/>
</dbReference>